<evidence type="ECO:0000313" key="2">
    <source>
        <dbReference type="Proteomes" id="UP001162501"/>
    </source>
</evidence>
<reference evidence="1" key="2">
    <citation type="submission" date="2025-03" db="EMBL/GenBank/DDBJ databases">
        <authorList>
            <consortium name="ELIXIR-Norway"/>
            <consortium name="Elixir Norway"/>
        </authorList>
    </citation>
    <scope>NUCLEOTIDE SEQUENCE</scope>
</reference>
<dbReference type="Proteomes" id="UP001162501">
    <property type="component" value="Chromosome 7"/>
</dbReference>
<sequence length="106" mass="11776">MYGKVNQLNVLTHPPFSGFPSQLGHPVRTLDRVPCAVLWVLTVVVHLLSHVRLCNPMNCTTPGFPVLHCLLELLKLMPTELVMPSNRLSSPSPPAFNLSQHQGLFQ</sequence>
<gene>
    <name evidence="1" type="ORF">MRATA1EN22A_LOCUS26882</name>
</gene>
<accession>A0AC60A4W5</accession>
<dbReference type="EMBL" id="OX596091">
    <property type="protein sequence ID" value="CAN0555816.1"/>
    <property type="molecule type" value="Genomic_DNA"/>
</dbReference>
<reference evidence="1" key="1">
    <citation type="submission" date="2023-05" db="EMBL/GenBank/DDBJ databases">
        <authorList>
            <consortium name="ELIXIR-Norway"/>
        </authorList>
    </citation>
    <scope>NUCLEOTIDE SEQUENCE</scope>
</reference>
<evidence type="ECO:0000313" key="1">
    <source>
        <dbReference type="EMBL" id="CAN0555816.1"/>
    </source>
</evidence>
<protein>
    <submittedName>
        <fullName evidence="1">Uncharacterized protein</fullName>
    </submittedName>
</protein>
<proteinExistence type="predicted"/>
<name>A0AC60A4W5_RANTA</name>
<organism evidence="1 2">
    <name type="scientific">Rangifer tarandus platyrhynchus</name>
    <name type="common">Svalbard reindeer</name>
    <dbReference type="NCBI Taxonomy" id="3082113"/>
    <lineage>
        <taxon>Eukaryota</taxon>
        <taxon>Metazoa</taxon>
        <taxon>Chordata</taxon>
        <taxon>Craniata</taxon>
        <taxon>Vertebrata</taxon>
        <taxon>Euteleostomi</taxon>
        <taxon>Mammalia</taxon>
        <taxon>Eutheria</taxon>
        <taxon>Laurasiatheria</taxon>
        <taxon>Artiodactyla</taxon>
        <taxon>Ruminantia</taxon>
        <taxon>Pecora</taxon>
        <taxon>Cervidae</taxon>
        <taxon>Odocoileinae</taxon>
        <taxon>Rangifer</taxon>
    </lineage>
</organism>